<feature type="domain" description="UBC core" evidence="6">
    <location>
        <begin position="11"/>
        <end position="157"/>
    </location>
</feature>
<evidence type="ECO:0000256" key="1">
    <source>
        <dbReference type="ARBA" id="ARBA00012486"/>
    </source>
</evidence>
<reference evidence="7 8" key="1">
    <citation type="journal article" date="2022" name="Nat. Ecol. Evol.">
        <title>A masculinizing supergene underlies an exaggerated male reproductive morph in a spider.</title>
        <authorList>
            <person name="Hendrickx F."/>
            <person name="De Corte Z."/>
            <person name="Sonet G."/>
            <person name="Van Belleghem S.M."/>
            <person name="Kostlbacher S."/>
            <person name="Vangestel C."/>
        </authorList>
    </citation>
    <scope>NUCLEOTIDE SEQUENCE [LARGE SCALE GENOMIC DNA]</scope>
    <source>
        <strain evidence="7">W744_W776</strain>
    </source>
</reference>
<gene>
    <name evidence="7" type="ORF">JTE90_016374</name>
</gene>
<keyword evidence="5" id="KW-0067">ATP-binding</keyword>
<evidence type="ECO:0000256" key="2">
    <source>
        <dbReference type="ARBA" id="ARBA00022679"/>
    </source>
</evidence>
<proteinExistence type="predicted"/>
<dbReference type="GO" id="GO:0061631">
    <property type="term" value="F:ubiquitin conjugating enzyme activity"/>
    <property type="evidence" value="ECO:0007669"/>
    <property type="project" value="UniProtKB-EC"/>
</dbReference>
<keyword evidence="4" id="KW-0833">Ubl conjugation pathway</keyword>
<dbReference type="PANTHER" id="PTHR24068">
    <property type="entry name" value="UBIQUITIN-CONJUGATING ENZYME E2"/>
    <property type="match status" value="1"/>
</dbReference>
<dbReference type="EMBL" id="JAFNEN010000567">
    <property type="protein sequence ID" value="KAG8180343.1"/>
    <property type="molecule type" value="Genomic_DNA"/>
</dbReference>
<evidence type="ECO:0000313" key="7">
    <source>
        <dbReference type="EMBL" id="KAG8180343.1"/>
    </source>
</evidence>
<keyword evidence="8" id="KW-1185">Reference proteome</keyword>
<dbReference type="InterPro" id="IPR000608">
    <property type="entry name" value="UBC"/>
</dbReference>
<dbReference type="FunFam" id="3.10.110.10:FF:000060">
    <property type="entry name" value="Ubiquitin conjugating enzyme (UbcB)"/>
    <property type="match status" value="1"/>
</dbReference>
<evidence type="ECO:0000256" key="3">
    <source>
        <dbReference type="ARBA" id="ARBA00022741"/>
    </source>
</evidence>
<evidence type="ECO:0000259" key="6">
    <source>
        <dbReference type="PROSITE" id="PS50127"/>
    </source>
</evidence>
<protein>
    <recommendedName>
        <fullName evidence="1">E2 ubiquitin-conjugating enzyme</fullName>
        <ecNumber evidence="1">2.3.2.23</ecNumber>
    </recommendedName>
</protein>
<dbReference type="AlphaFoldDB" id="A0AAV6U8Y4"/>
<dbReference type="SMART" id="SM00212">
    <property type="entry name" value="UBCc"/>
    <property type="match status" value="1"/>
</dbReference>
<keyword evidence="3" id="KW-0547">Nucleotide-binding</keyword>
<dbReference type="SUPFAM" id="SSF54495">
    <property type="entry name" value="UBC-like"/>
    <property type="match status" value="1"/>
</dbReference>
<dbReference type="GO" id="GO:0005524">
    <property type="term" value="F:ATP binding"/>
    <property type="evidence" value="ECO:0007669"/>
    <property type="project" value="UniProtKB-KW"/>
</dbReference>
<keyword evidence="2" id="KW-0808">Transferase</keyword>
<dbReference type="PROSITE" id="PS50127">
    <property type="entry name" value="UBC_2"/>
    <property type="match status" value="1"/>
</dbReference>
<evidence type="ECO:0000313" key="8">
    <source>
        <dbReference type="Proteomes" id="UP000827092"/>
    </source>
</evidence>
<accession>A0AAV6U8Y4</accession>
<evidence type="ECO:0000256" key="5">
    <source>
        <dbReference type="ARBA" id="ARBA00022840"/>
    </source>
</evidence>
<dbReference type="Gene3D" id="3.10.110.10">
    <property type="entry name" value="Ubiquitin Conjugating Enzyme"/>
    <property type="match status" value="1"/>
</dbReference>
<comment type="caution">
    <text evidence="7">The sequence shown here is derived from an EMBL/GenBank/DDBJ whole genome shotgun (WGS) entry which is preliminary data.</text>
</comment>
<dbReference type="Pfam" id="PF00179">
    <property type="entry name" value="UQ_con"/>
    <property type="match status" value="1"/>
</dbReference>
<dbReference type="EC" id="2.3.2.23" evidence="1"/>
<dbReference type="Proteomes" id="UP000827092">
    <property type="component" value="Unassembled WGS sequence"/>
</dbReference>
<sequence length="159" mass="17565">MTSGWNRNAVGCDKRLRAELRELLANPPPLCSANLRSDNLHLWTATIEGPPQSVYEGGKFVLDLWFSSDYPFKPPLVTFVTKIYHCNIGSGGTICMDLLGEGWSPAMKVSSLLISICSLLTDANPNSPLNFTAASLYRKNRALHDANARKYTEKYAKGN</sequence>
<dbReference type="InterPro" id="IPR016135">
    <property type="entry name" value="UBQ-conjugating_enzyme/RWD"/>
</dbReference>
<name>A0AAV6U8Y4_9ARAC</name>
<organism evidence="7 8">
    <name type="scientific">Oedothorax gibbosus</name>
    <dbReference type="NCBI Taxonomy" id="931172"/>
    <lineage>
        <taxon>Eukaryota</taxon>
        <taxon>Metazoa</taxon>
        <taxon>Ecdysozoa</taxon>
        <taxon>Arthropoda</taxon>
        <taxon>Chelicerata</taxon>
        <taxon>Arachnida</taxon>
        <taxon>Araneae</taxon>
        <taxon>Araneomorphae</taxon>
        <taxon>Entelegynae</taxon>
        <taxon>Araneoidea</taxon>
        <taxon>Linyphiidae</taxon>
        <taxon>Erigoninae</taxon>
        <taxon>Oedothorax</taxon>
    </lineage>
</organism>
<evidence type="ECO:0000256" key="4">
    <source>
        <dbReference type="ARBA" id="ARBA00022786"/>
    </source>
</evidence>